<dbReference type="NCBIfam" id="TIGR01764">
    <property type="entry name" value="excise"/>
    <property type="match status" value="1"/>
</dbReference>
<name>A0ABW3MYU0_9MICO</name>
<comment type="caution">
    <text evidence="2">The sequence shown here is derived from an EMBL/GenBank/DDBJ whole genome shotgun (WGS) entry which is preliminary data.</text>
</comment>
<evidence type="ECO:0000259" key="1">
    <source>
        <dbReference type="Pfam" id="PF12728"/>
    </source>
</evidence>
<evidence type="ECO:0000313" key="2">
    <source>
        <dbReference type="EMBL" id="MFD1055407.1"/>
    </source>
</evidence>
<dbReference type="EMBL" id="JBHTKH010000009">
    <property type="protein sequence ID" value="MFD1055407.1"/>
    <property type="molecule type" value="Genomic_DNA"/>
</dbReference>
<protein>
    <submittedName>
        <fullName evidence="2">Helix-turn-helix domain-containing protein</fullName>
    </submittedName>
</protein>
<dbReference type="RefSeq" id="WP_386053430.1">
    <property type="nucleotide sequence ID" value="NZ_JBHTKH010000009.1"/>
</dbReference>
<dbReference type="InterPro" id="IPR010093">
    <property type="entry name" value="SinI_DNA-bd"/>
</dbReference>
<feature type="domain" description="Helix-turn-helix" evidence="1">
    <location>
        <begin position="95"/>
        <end position="139"/>
    </location>
</feature>
<reference evidence="3" key="1">
    <citation type="journal article" date="2019" name="Int. J. Syst. Evol. Microbiol.">
        <title>The Global Catalogue of Microorganisms (GCM) 10K type strain sequencing project: providing services to taxonomists for standard genome sequencing and annotation.</title>
        <authorList>
            <consortium name="The Broad Institute Genomics Platform"/>
            <consortium name="The Broad Institute Genome Sequencing Center for Infectious Disease"/>
            <person name="Wu L."/>
            <person name="Ma J."/>
        </authorList>
    </citation>
    <scope>NUCLEOTIDE SEQUENCE [LARGE SCALE GENOMIC DNA]</scope>
    <source>
        <strain evidence="3">CCUG 57508</strain>
    </source>
</reference>
<organism evidence="2 3">
    <name type="scientific">Terrabacter terrigena</name>
    <dbReference type="NCBI Taxonomy" id="574718"/>
    <lineage>
        <taxon>Bacteria</taxon>
        <taxon>Bacillati</taxon>
        <taxon>Actinomycetota</taxon>
        <taxon>Actinomycetes</taxon>
        <taxon>Micrococcales</taxon>
        <taxon>Intrasporangiaceae</taxon>
        <taxon>Terrabacter</taxon>
    </lineage>
</organism>
<proteinExistence type="predicted"/>
<dbReference type="InterPro" id="IPR041657">
    <property type="entry name" value="HTH_17"/>
</dbReference>
<evidence type="ECO:0000313" key="3">
    <source>
        <dbReference type="Proteomes" id="UP001597046"/>
    </source>
</evidence>
<gene>
    <name evidence="2" type="ORF">ACFQ2V_13920</name>
</gene>
<accession>A0ABW3MYU0</accession>
<sequence length="143" mass="15304">MSTHYVVELELDTKPAEAVVSRALDLLEAYHPAAAESPAGLLEVAITLPADDLRQAVTTALALARPIAGVVAVSALPEAVRDRRQGWDVVDELVGVSQAGEILGVSRQRVLQIINEGKLPNRKVGREYAIPRAAVEALLPRID</sequence>
<dbReference type="Proteomes" id="UP001597046">
    <property type="component" value="Unassembled WGS sequence"/>
</dbReference>
<keyword evidence="3" id="KW-1185">Reference proteome</keyword>
<dbReference type="Pfam" id="PF12728">
    <property type="entry name" value="HTH_17"/>
    <property type="match status" value="1"/>
</dbReference>